<protein>
    <submittedName>
        <fullName evidence="2">Uncharacterized protein</fullName>
    </submittedName>
</protein>
<accession>C9ZWQ4</accession>
<sequence>MIISVEHACTGMGVSNGVRRSLANVAGATSEAKEKYAGLPLIEPVTINDSSLLTLSFHFYTNTQPPTQLLIYVSCFLLHISRSRSTATQTVATAALAPSDLGVKRATKEERDDGRSPYHNEKKKKMDQLICRWKGR</sequence>
<organism evidence="2 3">
    <name type="scientific">Trypanosoma brucei gambiense (strain MHOM/CI/86/DAL972)</name>
    <dbReference type="NCBI Taxonomy" id="679716"/>
    <lineage>
        <taxon>Eukaryota</taxon>
        <taxon>Discoba</taxon>
        <taxon>Euglenozoa</taxon>
        <taxon>Kinetoplastea</taxon>
        <taxon>Metakinetoplastina</taxon>
        <taxon>Trypanosomatida</taxon>
        <taxon>Trypanosomatidae</taxon>
        <taxon>Trypanosoma</taxon>
    </lineage>
</organism>
<evidence type="ECO:0000256" key="1">
    <source>
        <dbReference type="SAM" id="MobiDB-lite"/>
    </source>
</evidence>
<dbReference type="EMBL" id="FN554971">
    <property type="protein sequence ID" value="CBH13843.1"/>
    <property type="molecule type" value="Genomic_DNA"/>
</dbReference>
<dbReference type="AlphaFoldDB" id="C9ZWQ4"/>
<evidence type="ECO:0000313" key="3">
    <source>
        <dbReference type="Proteomes" id="UP000002316"/>
    </source>
</evidence>
<name>C9ZWQ4_TRYB9</name>
<reference evidence="3" key="1">
    <citation type="journal article" date="2010" name="PLoS Negl. Trop. Dis.">
        <title>The genome sequence of Trypanosoma brucei gambiense, causative agent of chronic human african trypanosomiasis.</title>
        <authorList>
            <person name="Jackson A.P."/>
            <person name="Sanders M."/>
            <person name="Berry A."/>
            <person name="McQuillan J."/>
            <person name="Aslett M.A."/>
            <person name="Quail M.A."/>
            <person name="Chukualim B."/>
            <person name="Capewell P."/>
            <person name="MacLeod A."/>
            <person name="Melville S.E."/>
            <person name="Gibson W."/>
            <person name="Barry J.D."/>
            <person name="Berriman M."/>
            <person name="Hertz-Fowler C."/>
        </authorList>
    </citation>
    <scope>NUCLEOTIDE SEQUENCE [LARGE SCALE GENOMIC DNA]</scope>
    <source>
        <strain evidence="3">MHOM/CI/86/DAL972</strain>
    </source>
</reference>
<dbReference type="KEGG" id="tbg:TbgDal_VIII7860"/>
<dbReference type="GeneID" id="23864025"/>
<dbReference type="RefSeq" id="XP_011776119.1">
    <property type="nucleotide sequence ID" value="XM_011777817.1"/>
</dbReference>
<gene>
    <name evidence="2" type="ORF">TbgDal_VIII7860</name>
</gene>
<feature type="region of interest" description="Disordered" evidence="1">
    <location>
        <begin position="103"/>
        <end position="126"/>
    </location>
</feature>
<proteinExistence type="predicted"/>
<evidence type="ECO:0000313" key="2">
    <source>
        <dbReference type="EMBL" id="CBH13843.1"/>
    </source>
</evidence>
<dbReference type="Proteomes" id="UP000002316">
    <property type="component" value="Chromosome 8"/>
</dbReference>